<comment type="caution">
    <text evidence="3">The sequence shown here is derived from an EMBL/GenBank/DDBJ whole genome shotgun (WGS) entry which is preliminary data.</text>
</comment>
<accession>A0A2A2IIG8</accession>
<protein>
    <recommendedName>
        <fullName evidence="2">DUF112 domain-containing protein</fullName>
    </recommendedName>
</protein>
<name>A0A2A2IIG8_9BACI</name>
<proteinExistence type="predicted"/>
<dbReference type="EMBL" id="NPOA01000001">
    <property type="protein sequence ID" value="PAV31106.1"/>
    <property type="molecule type" value="Genomic_DNA"/>
</dbReference>
<reference evidence="3 4" key="1">
    <citation type="submission" date="2017-08" db="EMBL/GenBank/DDBJ databases">
        <title>Virgibacillus indicus sp. nov. and Virgibacillus profoundi sp. nov, two moderately halophilic bacteria isolated from marine sediment by using the Microfluidic Streak Plate.</title>
        <authorList>
            <person name="Xu B."/>
            <person name="Hu B."/>
            <person name="Wang J."/>
            <person name="Zhu Y."/>
            <person name="Huang L."/>
            <person name="Du W."/>
            <person name="Huang Y."/>
        </authorList>
    </citation>
    <scope>NUCLEOTIDE SEQUENCE [LARGE SCALE GENOMIC DNA]</scope>
    <source>
        <strain evidence="3 4">IO3-P3-H5</strain>
    </source>
</reference>
<feature type="transmembrane region" description="Helical" evidence="1">
    <location>
        <begin position="61"/>
        <end position="86"/>
    </location>
</feature>
<feature type="transmembrane region" description="Helical" evidence="1">
    <location>
        <begin position="473"/>
        <end position="493"/>
    </location>
</feature>
<feature type="domain" description="DUF112" evidence="2">
    <location>
        <begin position="20"/>
        <end position="441"/>
    </location>
</feature>
<dbReference type="OrthoDB" id="9781349at2"/>
<feature type="transmembrane region" description="Helical" evidence="1">
    <location>
        <begin position="170"/>
        <end position="187"/>
    </location>
</feature>
<dbReference type="AlphaFoldDB" id="A0A2A2IIG8"/>
<feature type="transmembrane region" description="Helical" evidence="1">
    <location>
        <begin position="261"/>
        <end position="282"/>
    </location>
</feature>
<gene>
    <name evidence="3" type="ORF">CIL05_00150</name>
</gene>
<feature type="transmembrane region" description="Helical" evidence="1">
    <location>
        <begin position="106"/>
        <end position="131"/>
    </location>
</feature>
<evidence type="ECO:0000256" key="1">
    <source>
        <dbReference type="SAM" id="Phobius"/>
    </source>
</evidence>
<keyword evidence="1" id="KW-1133">Transmembrane helix</keyword>
<dbReference type="PANTHER" id="PTHR35342:SF5">
    <property type="entry name" value="TRICARBOXYLIC TRANSPORT PROTEIN"/>
    <property type="match status" value="1"/>
</dbReference>
<keyword evidence="4" id="KW-1185">Reference proteome</keyword>
<keyword evidence="1" id="KW-0812">Transmembrane</keyword>
<dbReference type="InterPro" id="IPR002823">
    <property type="entry name" value="DUF112_TM"/>
</dbReference>
<dbReference type="Proteomes" id="UP000218887">
    <property type="component" value="Unassembled WGS sequence"/>
</dbReference>
<feature type="transmembrane region" description="Helical" evidence="1">
    <location>
        <begin position="138"/>
        <end position="158"/>
    </location>
</feature>
<evidence type="ECO:0000313" key="4">
    <source>
        <dbReference type="Proteomes" id="UP000218887"/>
    </source>
</evidence>
<feature type="transmembrane region" description="Helical" evidence="1">
    <location>
        <begin position="199"/>
        <end position="217"/>
    </location>
</feature>
<dbReference type="Pfam" id="PF01970">
    <property type="entry name" value="TctA"/>
    <property type="match status" value="1"/>
</dbReference>
<dbReference type="PANTHER" id="PTHR35342">
    <property type="entry name" value="TRICARBOXYLIC TRANSPORT PROTEIN"/>
    <property type="match status" value="1"/>
</dbReference>
<dbReference type="RefSeq" id="WP_095653477.1">
    <property type="nucleotide sequence ID" value="NZ_NPOA01000001.1"/>
</dbReference>
<sequence length="504" mass="54129">METIGYLIEGFNTVLAFPYIFYIILGVTIGMIVGALPGVGAVSGTAILLPLTYGMDLTGSLIVLCGIYYGTMYGNTITAVMLNIPGTSASVITAIDGYEMNKQGRAGAAIGMATFSSFIGATISLIFLIFLSSIIAQWAVGFGAPEYFSLILLGLLLVSGLTGKHPVKGFLMMGIGLFIGTIGVDLITGEQRYTLDNIYLIDGIELVAVLVGLFGFSEVLNNVINKFNIGDSYSKQVNIKKMFPNIKEWKSSLPTISRSTIVGFLIGVLPGAGATIATVFSYSIEKKVSKNRDNFGKGAIEGVASAESANNSAVNGALIPMLTLGIPGSAVTAVLLGAFIMFGVRPGPQLYENQSDVIWSLFASMYVGNFVLLLLSILTIPLFLYLLVLSKNILQPLVAVLCIIGVYALNNSMFDVWVMLLFGLLGFILKRFEFPLLPLVLGFILMPIAETSLRQSLLMSGYDFMIFIERPTSLVLLIIALLYILATIISNIIKSKKSKMNMDG</sequence>
<organism evidence="3 4">
    <name type="scientific">Virgibacillus profundi</name>
    <dbReference type="NCBI Taxonomy" id="2024555"/>
    <lineage>
        <taxon>Bacteria</taxon>
        <taxon>Bacillati</taxon>
        <taxon>Bacillota</taxon>
        <taxon>Bacilli</taxon>
        <taxon>Bacillales</taxon>
        <taxon>Bacillaceae</taxon>
        <taxon>Virgibacillus</taxon>
    </lineage>
</organism>
<evidence type="ECO:0000313" key="3">
    <source>
        <dbReference type="EMBL" id="PAV31106.1"/>
    </source>
</evidence>
<feature type="transmembrane region" description="Helical" evidence="1">
    <location>
        <begin position="436"/>
        <end position="453"/>
    </location>
</feature>
<feature type="transmembrane region" description="Helical" evidence="1">
    <location>
        <begin position="20"/>
        <end position="49"/>
    </location>
</feature>
<feature type="transmembrane region" description="Helical" evidence="1">
    <location>
        <begin position="322"/>
        <end position="345"/>
    </location>
</feature>
<evidence type="ECO:0000259" key="2">
    <source>
        <dbReference type="Pfam" id="PF01970"/>
    </source>
</evidence>
<keyword evidence="1" id="KW-0472">Membrane</keyword>